<accession>A0A426DGF6</accession>
<evidence type="ECO:0000259" key="2">
    <source>
        <dbReference type="Pfam" id="PF01551"/>
    </source>
</evidence>
<dbReference type="AlphaFoldDB" id="A0A426DGF6"/>
<dbReference type="InterPro" id="IPR011055">
    <property type="entry name" value="Dup_hybrid_motif"/>
</dbReference>
<dbReference type="PANTHER" id="PTHR21666:SF268">
    <property type="entry name" value="PEPTIDASE M23 DOMAIN-CONTAINING PROTEIN"/>
    <property type="match status" value="1"/>
</dbReference>
<dbReference type="SUPFAM" id="SSF51261">
    <property type="entry name" value="Duplicated hybrid motif"/>
    <property type="match status" value="1"/>
</dbReference>
<dbReference type="CDD" id="cd12797">
    <property type="entry name" value="M23_peptidase"/>
    <property type="match status" value="1"/>
</dbReference>
<dbReference type="InterPro" id="IPR048476">
    <property type="entry name" value="LytM_N"/>
</dbReference>
<comment type="caution">
    <text evidence="4">The sequence shown here is derived from an EMBL/GenBank/DDBJ whole genome shotgun (WGS) entry which is preliminary data.</text>
</comment>
<keyword evidence="1" id="KW-0812">Transmembrane</keyword>
<proteinExistence type="predicted"/>
<protein>
    <submittedName>
        <fullName evidence="4">M23 family metallopeptidase</fullName>
    </submittedName>
</protein>
<dbReference type="Proteomes" id="UP000274920">
    <property type="component" value="Unassembled WGS sequence"/>
</dbReference>
<organism evidence="4 5">
    <name type="scientific">Schaedlerella arabinosiphila</name>
    <dbReference type="NCBI Taxonomy" id="2044587"/>
    <lineage>
        <taxon>Bacteria</taxon>
        <taxon>Bacillati</taxon>
        <taxon>Bacillota</taxon>
        <taxon>Clostridia</taxon>
        <taxon>Lachnospirales</taxon>
        <taxon>Lachnospiraceae</taxon>
        <taxon>Schaedlerella</taxon>
    </lineage>
</organism>
<dbReference type="Pfam" id="PF21640">
    <property type="entry name" value="LytM_N"/>
    <property type="match status" value="1"/>
</dbReference>
<evidence type="ECO:0000313" key="4">
    <source>
        <dbReference type="EMBL" id="RRK31920.1"/>
    </source>
</evidence>
<dbReference type="GO" id="GO:0004222">
    <property type="term" value="F:metalloendopeptidase activity"/>
    <property type="evidence" value="ECO:0007669"/>
    <property type="project" value="TreeGrafter"/>
</dbReference>
<dbReference type="InterPro" id="IPR016047">
    <property type="entry name" value="M23ase_b-sheet_dom"/>
</dbReference>
<dbReference type="Gene3D" id="2.70.70.10">
    <property type="entry name" value="Glucose Permease (Domain IIA)"/>
    <property type="match status" value="1"/>
</dbReference>
<feature type="domain" description="M23ase beta-sheet core" evidence="2">
    <location>
        <begin position="175"/>
        <end position="275"/>
    </location>
</feature>
<dbReference type="EMBL" id="RHJS01000002">
    <property type="protein sequence ID" value="RRK31920.1"/>
    <property type="molecule type" value="Genomic_DNA"/>
</dbReference>
<name>A0A426DGF6_9FIRM</name>
<dbReference type="Pfam" id="PF01551">
    <property type="entry name" value="Peptidase_M23"/>
    <property type="match status" value="1"/>
</dbReference>
<feature type="domain" description="LytM N-terminal" evidence="3">
    <location>
        <begin position="55"/>
        <end position="141"/>
    </location>
</feature>
<keyword evidence="1" id="KW-0472">Membrane</keyword>
<sequence>MKKSDIRAKIYFLKKRRAMQGGQKVSNEAFRYVLYCVLLCIFLVAGMHILTVKSRFARLGEGTLGFEGFRRQRMDSGMLEHIREAENPGMDLGLYWLENNFGQEVFPYPCSGEVFLKLQRVWSRKPGWDLYRSACEAVWNDLKYFPIPEPSNGVRAEVTFEDSWMFERNYGGKRGHEGTDIMASTNERGFYPVVSMTDGVILHKGWLEKGGYRIGITAPGGAYFYYAHLDSYADIDEGDAVKAGDLLGFMGDTGYSKVEGTTGNFPVHLHLGIYLVTEDQEISVNPYYPLRYVEGRRVQCAY</sequence>
<keyword evidence="5" id="KW-1185">Reference proteome</keyword>
<feature type="transmembrane region" description="Helical" evidence="1">
    <location>
        <begin position="32"/>
        <end position="50"/>
    </location>
</feature>
<keyword evidence="1" id="KW-1133">Transmembrane helix</keyword>
<reference evidence="4" key="1">
    <citation type="submission" date="2018-10" db="EMBL/GenBank/DDBJ databases">
        <title>Schaedlerella arabinophila gen. nov. sp. nov., isolated from the mouse intestinal tract and comparative analysis with the genome of the closely related altered Schaedler flora strain ASF502.</title>
        <authorList>
            <person name="Miyake S."/>
            <person name="Soh M."/>
            <person name="Seedorf H."/>
        </authorList>
    </citation>
    <scope>NUCLEOTIDE SEQUENCE [LARGE SCALE GENOMIC DNA]</scope>
    <source>
        <strain evidence="4">DSM 106076</strain>
    </source>
</reference>
<evidence type="ECO:0000259" key="3">
    <source>
        <dbReference type="Pfam" id="PF21640"/>
    </source>
</evidence>
<dbReference type="PANTHER" id="PTHR21666">
    <property type="entry name" value="PEPTIDASE-RELATED"/>
    <property type="match status" value="1"/>
</dbReference>
<dbReference type="InterPro" id="IPR050570">
    <property type="entry name" value="Cell_wall_metabolism_enzyme"/>
</dbReference>
<evidence type="ECO:0000256" key="1">
    <source>
        <dbReference type="SAM" id="Phobius"/>
    </source>
</evidence>
<evidence type="ECO:0000313" key="5">
    <source>
        <dbReference type="Proteomes" id="UP000274920"/>
    </source>
</evidence>
<gene>
    <name evidence="4" type="ORF">EBB54_11460</name>
</gene>